<name>F0SG13_RUBBR</name>
<dbReference type="KEGG" id="pbs:Plabr_0675"/>
<organism evidence="1 2">
    <name type="scientific">Rubinisphaera brasiliensis (strain ATCC 49424 / DSM 5305 / JCM 21570 / IAM 15109 / NBRC 103401 / IFAM 1448)</name>
    <name type="common">Planctomyces brasiliensis</name>
    <dbReference type="NCBI Taxonomy" id="756272"/>
    <lineage>
        <taxon>Bacteria</taxon>
        <taxon>Pseudomonadati</taxon>
        <taxon>Planctomycetota</taxon>
        <taxon>Planctomycetia</taxon>
        <taxon>Planctomycetales</taxon>
        <taxon>Planctomycetaceae</taxon>
        <taxon>Rubinisphaera</taxon>
    </lineage>
</organism>
<protein>
    <submittedName>
        <fullName evidence="1">Uncharacterized protein</fullName>
    </submittedName>
</protein>
<reference evidence="2" key="1">
    <citation type="submission" date="2011-02" db="EMBL/GenBank/DDBJ databases">
        <title>The complete genome of Planctomyces brasiliensis DSM 5305.</title>
        <authorList>
            <person name="Lucas S."/>
            <person name="Copeland A."/>
            <person name="Lapidus A."/>
            <person name="Bruce D."/>
            <person name="Goodwin L."/>
            <person name="Pitluck S."/>
            <person name="Kyrpides N."/>
            <person name="Mavromatis K."/>
            <person name="Pagani I."/>
            <person name="Ivanova N."/>
            <person name="Ovchinnikova G."/>
            <person name="Lu M."/>
            <person name="Detter J.C."/>
            <person name="Han C."/>
            <person name="Land M."/>
            <person name="Hauser L."/>
            <person name="Markowitz V."/>
            <person name="Cheng J.-F."/>
            <person name="Hugenholtz P."/>
            <person name="Woyke T."/>
            <person name="Wu D."/>
            <person name="Tindall B."/>
            <person name="Pomrenke H.G."/>
            <person name="Brambilla E."/>
            <person name="Klenk H.-P."/>
            <person name="Eisen J.A."/>
        </authorList>
    </citation>
    <scope>NUCLEOTIDE SEQUENCE [LARGE SCALE GENOMIC DNA]</scope>
    <source>
        <strain evidence="2">ATCC 49424 / DSM 5305 / JCM 21570 / NBRC 103401 / IFAM 1448</strain>
    </source>
</reference>
<gene>
    <name evidence="1" type="ordered locus">Plabr_0675</name>
</gene>
<sequence length="71" mass="8398">MWLFLLYGLAAVWALRTLTTLMLRHRQVTRVRLQQQARRKTAEQNILDVIDQKNEELEQQRAGQEPPKRAA</sequence>
<evidence type="ECO:0000313" key="2">
    <source>
        <dbReference type="Proteomes" id="UP000006860"/>
    </source>
</evidence>
<dbReference type="HOGENOM" id="CLU_2737560_0_0_0"/>
<accession>F0SG13</accession>
<dbReference type="STRING" id="756272.Plabr_0675"/>
<keyword evidence="2" id="KW-1185">Reference proteome</keyword>
<dbReference type="RefSeq" id="WP_013627045.1">
    <property type="nucleotide sequence ID" value="NC_015174.1"/>
</dbReference>
<proteinExistence type="predicted"/>
<dbReference type="EMBL" id="CP002546">
    <property type="protein sequence ID" value="ADY58302.1"/>
    <property type="molecule type" value="Genomic_DNA"/>
</dbReference>
<evidence type="ECO:0000313" key="1">
    <source>
        <dbReference type="EMBL" id="ADY58302.1"/>
    </source>
</evidence>
<dbReference type="Proteomes" id="UP000006860">
    <property type="component" value="Chromosome"/>
</dbReference>
<dbReference type="AlphaFoldDB" id="F0SG13"/>